<proteinExistence type="inferred from homology"/>
<evidence type="ECO:0000313" key="4">
    <source>
        <dbReference type="Proteomes" id="UP001221142"/>
    </source>
</evidence>
<dbReference type="InterPro" id="IPR044861">
    <property type="entry name" value="IPNS-like_FE2OG_OXY"/>
</dbReference>
<keyword evidence="1" id="KW-0408">Iron</keyword>
<gene>
    <name evidence="3" type="ORF">FB45DRAFT_921443</name>
</gene>
<protein>
    <submittedName>
        <fullName evidence="3">2OG-Fe-II oxygenase family oxidoreductase</fullName>
    </submittedName>
</protein>
<evidence type="ECO:0000256" key="1">
    <source>
        <dbReference type="RuleBase" id="RU003682"/>
    </source>
</evidence>
<dbReference type="InterPro" id="IPR027443">
    <property type="entry name" value="IPNS-like_sf"/>
</dbReference>
<sequence>MSAHYNTHPSLPLDQLELAPLSTISWSKLEANDPAETQRLLDACMQEGFFYLNLQGTQLVAKEYTLLDMMKNYFHQPHEVKMEDHSESVTDGCAFYLFCLPTYKLSDTADSRLSAGTLERASTLGTAARLALQISYQNLIEKSPEVPGTINKNYELVSNWVFNSQSITKTILSRLSDAFELQGSARFENNHREEKESTTTLVMLHYPQNSNADCGGLNPHTDVGSLTLLFTPQWGLQVWSPTKKDREWLWVEPRPGHAIVNVGDTLRFLSGKRLMSCVHRVLPTSGQNQEEDRYSIAYLIRAESDVTFKDSRRTITTARCCLEGCRRFW</sequence>
<accession>A0AAD7BQC6</accession>
<evidence type="ECO:0000259" key="2">
    <source>
        <dbReference type="PROSITE" id="PS51471"/>
    </source>
</evidence>
<organism evidence="3 4">
    <name type="scientific">Roridomyces roridus</name>
    <dbReference type="NCBI Taxonomy" id="1738132"/>
    <lineage>
        <taxon>Eukaryota</taxon>
        <taxon>Fungi</taxon>
        <taxon>Dikarya</taxon>
        <taxon>Basidiomycota</taxon>
        <taxon>Agaricomycotina</taxon>
        <taxon>Agaricomycetes</taxon>
        <taxon>Agaricomycetidae</taxon>
        <taxon>Agaricales</taxon>
        <taxon>Marasmiineae</taxon>
        <taxon>Mycenaceae</taxon>
        <taxon>Roridomyces</taxon>
    </lineage>
</organism>
<keyword evidence="1" id="KW-0560">Oxidoreductase</keyword>
<dbReference type="Gene3D" id="2.60.120.330">
    <property type="entry name" value="B-lactam Antibiotic, Isopenicillin N Synthase, Chain"/>
    <property type="match status" value="1"/>
</dbReference>
<comment type="similarity">
    <text evidence="1">Belongs to the iron/ascorbate-dependent oxidoreductase family.</text>
</comment>
<evidence type="ECO:0000313" key="3">
    <source>
        <dbReference type="EMBL" id="KAJ7627479.1"/>
    </source>
</evidence>
<dbReference type="GO" id="GO:0046872">
    <property type="term" value="F:metal ion binding"/>
    <property type="evidence" value="ECO:0007669"/>
    <property type="project" value="UniProtKB-KW"/>
</dbReference>
<keyword evidence="1" id="KW-0479">Metal-binding</keyword>
<dbReference type="AlphaFoldDB" id="A0AAD7BQC6"/>
<reference evidence="3" key="1">
    <citation type="submission" date="2023-03" db="EMBL/GenBank/DDBJ databases">
        <title>Massive genome expansion in bonnet fungi (Mycena s.s.) driven by repeated elements and novel gene families across ecological guilds.</title>
        <authorList>
            <consortium name="Lawrence Berkeley National Laboratory"/>
            <person name="Harder C.B."/>
            <person name="Miyauchi S."/>
            <person name="Viragh M."/>
            <person name="Kuo A."/>
            <person name="Thoen E."/>
            <person name="Andreopoulos B."/>
            <person name="Lu D."/>
            <person name="Skrede I."/>
            <person name="Drula E."/>
            <person name="Henrissat B."/>
            <person name="Morin E."/>
            <person name="Kohler A."/>
            <person name="Barry K."/>
            <person name="LaButti K."/>
            <person name="Morin E."/>
            <person name="Salamov A."/>
            <person name="Lipzen A."/>
            <person name="Mereny Z."/>
            <person name="Hegedus B."/>
            <person name="Baldrian P."/>
            <person name="Stursova M."/>
            <person name="Weitz H."/>
            <person name="Taylor A."/>
            <person name="Grigoriev I.V."/>
            <person name="Nagy L.G."/>
            <person name="Martin F."/>
            <person name="Kauserud H."/>
        </authorList>
    </citation>
    <scope>NUCLEOTIDE SEQUENCE</scope>
    <source>
        <strain evidence="3">9284</strain>
    </source>
</reference>
<comment type="caution">
    <text evidence="3">The sequence shown here is derived from an EMBL/GenBank/DDBJ whole genome shotgun (WGS) entry which is preliminary data.</text>
</comment>
<name>A0AAD7BQC6_9AGAR</name>
<dbReference type="GO" id="GO:0016491">
    <property type="term" value="F:oxidoreductase activity"/>
    <property type="evidence" value="ECO:0007669"/>
    <property type="project" value="UniProtKB-KW"/>
</dbReference>
<dbReference type="InterPro" id="IPR050231">
    <property type="entry name" value="Iron_ascorbate_oxido_reductase"/>
</dbReference>
<dbReference type="SUPFAM" id="SSF51197">
    <property type="entry name" value="Clavaminate synthase-like"/>
    <property type="match status" value="1"/>
</dbReference>
<dbReference type="PROSITE" id="PS51471">
    <property type="entry name" value="FE2OG_OXY"/>
    <property type="match status" value="1"/>
</dbReference>
<keyword evidence="4" id="KW-1185">Reference proteome</keyword>
<dbReference type="EMBL" id="JARKIF010000011">
    <property type="protein sequence ID" value="KAJ7627479.1"/>
    <property type="molecule type" value="Genomic_DNA"/>
</dbReference>
<dbReference type="PANTHER" id="PTHR47990">
    <property type="entry name" value="2-OXOGLUTARATE (2OG) AND FE(II)-DEPENDENT OXYGENASE SUPERFAMILY PROTEIN-RELATED"/>
    <property type="match status" value="1"/>
</dbReference>
<dbReference type="InterPro" id="IPR005123">
    <property type="entry name" value="Oxoglu/Fe-dep_dioxygenase_dom"/>
</dbReference>
<dbReference type="Proteomes" id="UP001221142">
    <property type="component" value="Unassembled WGS sequence"/>
</dbReference>
<feature type="domain" description="Fe2OG dioxygenase" evidence="2">
    <location>
        <begin position="196"/>
        <end position="302"/>
    </location>
</feature>
<dbReference type="Pfam" id="PF03171">
    <property type="entry name" value="2OG-FeII_Oxy"/>
    <property type="match status" value="1"/>
</dbReference>